<sequence>MCGTVGLPNSEIRQVQRLKKGSGFHFKKPDPFSVSEM</sequence>
<accession>A0A518IIG2</accession>
<reference evidence="1 2" key="1">
    <citation type="submission" date="2019-03" db="EMBL/GenBank/DDBJ databases">
        <title>Deep-cultivation of Planctomycetes and their phenomic and genomic characterization uncovers novel biology.</title>
        <authorList>
            <person name="Wiegand S."/>
            <person name="Jogler M."/>
            <person name="Boedeker C."/>
            <person name="Pinto D."/>
            <person name="Vollmers J."/>
            <person name="Rivas-Marin E."/>
            <person name="Kohn T."/>
            <person name="Peeters S.H."/>
            <person name="Heuer A."/>
            <person name="Rast P."/>
            <person name="Oberbeckmann S."/>
            <person name="Bunk B."/>
            <person name="Jeske O."/>
            <person name="Meyerdierks A."/>
            <person name="Storesund J.E."/>
            <person name="Kallscheuer N."/>
            <person name="Luecker S."/>
            <person name="Lage O.M."/>
            <person name="Pohl T."/>
            <person name="Merkel B.J."/>
            <person name="Hornburger P."/>
            <person name="Mueller R.-W."/>
            <person name="Bruemmer F."/>
            <person name="Labrenz M."/>
            <person name="Spormann A.M."/>
            <person name="Op den Camp H."/>
            <person name="Overmann J."/>
            <person name="Amann R."/>
            <person name="Jetten M.S.M."/>
            <person name="Mascher T."/>
            <person name="Medema M.H."/>
            <person name="Devos D.P."/>
            <person name="Kaster A.-K."/>
            <person name="Ovreas L."/>
            <person name="Rohde M."/>
            <person name="Galperin M.Y."/>
            <person name="Jogler C."/>
        </authorList>
    </citation>
    <scope>NUCLEOTIDE SEQUENCE [LARGE SCALE GENOMIC DNA]</scope>
    <source>
        <strain evidence="1 2">Enr17</strain>
    </source>
</reference>
<proteinExistence type="predicted"/>
<keyword evidence="2" id="KW-1185">Reference proteome</keyword>
<organism evidence="1 2">
    <name type="scientific">Gimesia fumaroli</name>
    <dbReference type="NCBI Taxonomy" id="2527976"/>
    <lineage>
        <taxon>Bacteria</taxon>
        <taxon>Pseudomonadati</taxon>
        <taxon>Planctomycetota</taxon>
        <taxon>Planctomycetia</taxon>
        <taxon>Planctomycetales</taxon>
        <taxon>Planctomycetaceae</taxon>
        <taxon>Gimesia</taxon>
    </lineage>
</organism>
<dbReference type="KEGG" id="gfm:Enr17x_49470"/>
<evidence type="ECO:0000313" key="1">
    <source>
        <dbReference type="EMBL" id="QDV52877.1"/>
    </source>
</evidence>
<protein>
    <submittedName>
        <fullName evidence="1">Uncharacterized protein</fullName>
    </submittedName>
</protein>
<dbReference type="AlphaFoldDB" id="A0A518IIG2"/>
<dbReference type="EMBL" id="CP037452">
    <property type="protein sequence ID" value="QDV52877.1"/>
    <property type="molecule type" value="Genomic_DNA"/>
</dbReference>
<evidence type="ECO:0000313" key="2">
    <source>
        <dbReference type="Proteomes" id="UP000318313"/>
    </source>
</evidence>
<gene>
    <name evidence="1" type="ORF">Enr17x_49470</name>
</gene>
<name>A0A518IIG2_9PLAN</name>
<dbReference type="Proteomes" id="UP000318313">
    <property type="component" value="Chromosome"/>
</dbReference>